<gene>
    <name evidence="1" type="ORF">BDR25DRAFT_300424</name>
</gene>
<keyword evidence="1" id="KW-0808">Transferase</keyword>
<dbReference type="Proteomes" id="UP000799755">
    <property type="component" value="Unassembled WGS sequence"/>
</dbReference>
<keyword evidence="2" id="KW-1185">Reference proteome</keyword>
<evidence type="ECO:0000313" key="2">
    <source>
        <dbReference type="Proteomes" id="UP000799755"/>
    </source>
</evidence>
<evidence type="ECO:0000313" key="1">
    <source>
        <dbReference type="EMBL" id="KAF2476412.1"/>
    </source>
</evidence>
<organism evidence="1 2">
    <name type="scientific">Lindgomyces ingoldianus</name>
    <dbReference type="NCBI Taxonomy" id="673940"/>
    <lineage>
        <taxon>Eukaryota</taxon>
        <taxon>Fungi</taxon>
        <taxon>Dikarya</taxon>
        <taxon>Ascomycota</taxon>
        <taxon>Pezizomycotina</taxon>
        <taxon>Dothideomycetes</taxon>
        <taxon>Pleosporomycetidae</taxon>
        <taxon>Pleosporales</taxon>
        <taxon>Lindgomycetaceae</taxon>
        <taxon>Lindgomyces</taxon>
    </lineage>
</organism>
<protein>
    <submittedName>
        <fullName evidence="1">PLP-dependent transferase</fullName>
    </submittedName>
</protein>
<proteinExistence type="predicted"/>
<comment type="caution">
    <text evidence="1">The sequence shown here is derived from an EMBL/GenBank/DDBJ whole genome shotgun (WGS) entry which is preliminary data.</text>
</comment>
<name>A0ACB6RD13_9PLEO</name>
<dbReference type="EMBL" id="MU003494">
    <property type="protein sequence ID" value="KAF2476412.1"/>
    <property type="molecule type" value="Genomic_DNA"/>
</dbReference>
<sequence length="452" mass="49891">MAPSLISPSVEDIKIHMKSGHETTTEALDDAKARFVVRNSTSLKLHEEAVKSLPGGNTRSLLHNAPFPVFMKSGKGHQVFSEDGHTYTDFVGELTAGLYGHSEPTIQKTLVDTIQNTGLNLGATTKLEAQYAALLCNRFKLDLVRFTNSGTEANLHAIQGARRFTGRRKVVVFTGAYHGACFYFPEDQPAENCVDLEDWVIAEYNNIEDTKAKIERSGDIAAVLVEGMQGAGPCIVGTHEFLHQVQESARKVGAVFILDEVMTSRLAPGGLQELEGLTPDITSIGKYLGGGITFGAFGGREAVMRVYDPRDGTALAHSGTFNNNTLGMAAGYVGLSQVYTPEVNRRFNEIGSRLREKLQKVSQGTKMTVTGRGTIIGVHFLKDGRRELKSIREKKDDMDLKELFWFEMMENGFWITRRGSIALILGTPAEELERFVKCVEKFLERHESLVKL</sequence>
<accession>A0ACB6RD13</accession>
<reference evidence="1" key="1">
    <citation type="journal article" date="2020" name="Stud. Mycol.">
        <title>101 Dothideomycetes genomes: a test case for predicting lifestyles and emergence of pathogens.</title>
        <authorList>
            <person name="Haridas S."/>
            <person name="Albert R."/>
            <person name="Binder M."/>
            <person name="Bloem J."/>
            <person name="Labutti K."/>
            <person name="Salamov A."/>
            <person name="Andreopoulos B."/>
            <person name="Baker S."/>
            <person name="Barry K."/>
            <person name="Bills G."/>
            <person name="Bluhm B."/>
            <person name="Cannon C."/>
            <person name="Castanera R."/>
            <person name="Culley D."/>
            <person name="Daum C."/>
            <person name="Ezra D."/>
            <person name="Gonzalez J."/>
            <person name="Henrissat B."/>
            <person name="Kuo A."/>
            <person name="Liang C."/>
            <person name="Lipzen A."/>
            <person name="Lutzoni F."/>
            <person name="Magnuson J."/>
            <person name="Mondo S."/>
            <person name="Nolan M."/>
            <person name="Ohm R."/>
            <person name="Pangilinan J."/>
            <person name="Park H.-J."/>
            <person name="Ramirez L."/>
            <person name="Alfaro M."/>
            <person name="Sun H."/>
            <person name="Tritt A."/>
            <person name="Yoshinaga Y."/>
            <person name="Zwiers L.-H."/>
            <person name="Turgeon B."/>
            <person name="Goodwin S."/>
            <person name="Spatafora J."/>
            <person name="Crous P."/>
            <person name="Grigoriev I."/>
        </authorList>
    </citation>
    <scope>NUCLEOTIDE SEQUENCE</scope>
    <source>
        <strain evidence="1">ATCC 200398</strain>
    </source>
</reference>